<dbReference type="Proteomes" id="UP000054783">
    <property type="component" value="Unassembled WGS sequence"/>
</dbReference>
<evidence type="ECO:0000256" key="1">
    <source>
        <dbReference type="SAM" id="MobiDB-lite"/>
    </source>
</evidence>
<sequence>MTPPQCTHSFQTLPLVGSVALLFLYESDLISRYTSRRQLQGPLRRNERSFERDPPEAFGTGRDQYSPSGGRVRTD</sequence>
<dbReference type="EMBL" id="JYDQ01000267">
    <property type="protein sequence ID" value="KRY09596.1"/>
    <property type="molecule type" value="Genomic_DNA"/>
</dbReference>
<feature type="compositionally biased region" description="Basic and acidic residues" evidence="1">
    <location>
        <begin position="44"/>
        <end position="55"/>
    </location>
</feature>
<evidence type="ECO:0000313" key="2">
    <source>
        <dbReference type="EMBL" id="KRY09596.1"/>
    </source>
</evidence>
<accession>A0A0V0ZB56</accession>
<reference evidence="2 3" key="1">
    <citation type="submission" date="2015-01" db="EMBL/GenBank/DDBJ databases">
        <title>Evolution of Trichinella species and genotypes.</title>
        <authorList>
            <person name="Korhonen P.K."/>
            <person name="Edoardo P."/>
            <person name="Giuseppe L.R."/>
            <person name="Gasser R.B."/>
        </authorList>
    </citation>
    <scope>NUCLEOTIDE SEQUENCE [LARGE SCALE GENOMIC DNA]</scope>
    <source>
        <strain evidence="2">ISS2496</strain>
    </source>
</reference>
<dbReference type="AlphaFoldDB" id="A0A0V0ZB56"/>
<protein>
    <submittedName>
        <fullName evidence="2">Uncharacterized protein</fullName>
    </submittedName>
</protein>
<organism evidence="2 3">
    <name type="scientific">Trichinella patagoniensis</name>
    <dbReference type="NCBI Taxonomy" id="990121"/>
    <lineage>
        <taxon>Eukaryota</taxon>
        <taxon>Metazoa</taxon>
        <taxon>Ecdysozoa</taxon>
        <taxon>Nematoda</taxon>
        <taxon>Enoplea</taxon>
        <taxon>Dorylaimia</taxon>
        <taxon>Trichinellida</taxon>
        <taxon>Trichinellidae</taxon>
        <taxon>Trichinella</taxon>
    </lineage>
</organism>
<gene>
    <name evidence="2" type="ORF">T12_222</name>
</gene>
<keyword evidence="3" id="KW-1185">Reference proteome</keyword>
<proteinExistence type="predicted"/>
<feature type="region of interest" description="Disordered" evidence="1">
    <location>
        <begin position="36"/>
        <end position="75"/>
    </location>
</feature>
<name>A0A0V0ZB56_9BILA</name>
<comment type="caution">
    <text evidence="2">The sequence shown here is derived from an EMBL/GenBank/DDBJ whole genome shotgun (WGS) entry which is preliminary data.</text>
</comment>
<evidence type="ECO:0000313" key="3">
    <source>
        <dbReference type="Proteomes" id="UP000054783"/>
    </source>
</evidence>